<evidence type="ECO:0000313" key="1">
    <source>
        <dbReference type="EMBL" id="KAG1770563.1"/>
    </source>
</evidence>
<gene>
    <name evidence="1" type="ORF">EV702DRAFT_1249024</name>
</gene>
<keyword evidence="2" id="KW-1185">Reference proteome</keyword>
<name>A0A9P6ZKT8_9AGAM</name>
<reference evidence="1" key="1">
    <citation type="journal article" date="2020" name="New Phytol.">
        <title>Comparative genomics reveals dynamic genome evolution in host specialist ectomycorrhizal fungi.</title>
        <authorList>
            <person name="Lofgren L.A."/>
            <person name="Nguyen N.H."/>
            <person name="Vilgalys R."/>
            <person name="Ruytinx J."/>
            <person name="Liao H.L."/>
            <person name="Branco S."/>
            <person name="Kuo A."/>
            <person name="LaButti K."/>
            <person name="Lipzen A."/>
            <person name="Andreopoulos W."/>
            <person name="Pangilinan J."/>
            <person name="Riley R."/>
            <person name="Hundley H."/>
            <person name="Na H."/>
            <person name="Barry K."/>
            <person name="Grigoriev I.V."/>
            <person name="Stajich J.E."/>
            <person name="Kennedy P.G."/>
        </authorList>
    </citation>
    <scope>NUCLEOTIDE SEQUENCE</scope>
    <source>
        <strain evidence="1">DOB743</strain>
    </source>
</reference>
<evidence type="ECO:0000313" key="2">
    <source>
        <dbReference type="Proteomes" id="UP000714275"/>
    </source>
</evidence>
<dbReference type="EMBL" id="JABBWD010000064">
    <property type="protein sequence ID" value="KAG1770563.1"/>
    <property type="molecule type" value="Genomic_DNA"/>
</dbReference>
<sequence length="169" mass="18783">MRGGPEYHAEGLGRVGRVEGGAAGGFWRKEVLPEVAVRTGLGHTASTQQLPTNGLIIPRLPLVCSNGLKTPKAESWKDIITHWLVGDPNRGLKMPLKDWPQGWYQGPNRKLAMQYQNRAVVAREFINHYQSDEALFLAAYPEAKRGHTPLLAAVNKARAARGERVRRNK</sequence>
<accession>A0A9P6ZKT8</accession>
<dbReference type="AlphaFoldDB" id="A0A9P6ZKT8"/>
<protein>
    <submittedName>
        <fullName evidence="1">Uncharacterized protein</fullName>
    </submittedName>
</protein>
<dbReference type="Proteomes" id="UP000714275">
    <property type="component" value="Unassembled WGS sequence"/>
</dbReference>
<proteinExistence type="predicted"/>
<organism evidence="1 2">
    <name type="scientific">Suillus placidus</name>
    <dbReference type="NCBI Taxonomy" id="48579"/>
    <lineage>
        <taxon>Eukaryota</taxon>
        <taxon>Fungi</taxon>
        <taxon>Dikarya</taxon>
        <taxon>Basidiomycota</taxon>
        <taxon>Agaricomycotina</taxon>
        <taxon>Agaricomycetes</taxon>
        <taxon>Agaricomycetidae</taxon>
        <taxon>Boletales</taxon>
        <taxon>Suillineae</taxon>
        <taxon>Suillaceae</taxon>
        <taxon>Suillus</taxon>
    </lineage>
</organism>
<dbReference type="OrthoDB" id="2658193at2759"/>
<comment type="caution">
    <text evidence="1">The sequence shown here is derived from an EMBL/GenBank/DDBJ whole genome shotgun (WGS) entry which is preliminary data.</text>
</comment>